<keyword evidence="1 2" id="KW-0413">Isomerase</keyword>
<keyword evidence="2" id="KW-0963">Cytoplasm</keyword>
<protein>
    <recommendedName>
        <fullName evidence="2">Triosephosphate isomerase</fullName>
        <ecNumber evidence="2">5.3.1.1</ecNumber>
    </recommendedName>
</protein>
<accession>A0AAW8EU06</accession>
<comment type="pathway">
    <text evidence="2">Carbohydrate biosynthesis; gluconeogenesis.</text>
</comment>
<dbReference type="GO" id="GO:0004807">
    <property type="term" value="F:triose-phosphate isomerase activity"/>
    <property type="evidence" value="ECO:0007669"/>
    <property type="project" value="UniProtKB-EC"/>
</dbReference>
<comment type="catalytic activity">
    <reaction evidence="2">
        <text>D-glyceraldehyde 3-phosphate = dihydroxyacetone phosphate</text>
        <dbReference type="Rhea" id="RHEA:18585"/>
        <dbReference type="ChEBI" id="CHEBI:57642"/>
        <dbReference type="ChEBI" id="CHEBI:59776"/>
        <dbReference type="EC" id="5.3.1.1"/>
    </reaction>
</comment>
<dbReference type="GO" id="GO:0006094">
    <property type="term" value="P:gluconeogenesis"/>
    <property type="evidence" value="ECO:0007669"/>
    <property type="project" value="UniProtKB-KW"/>
</dbReference>
<organism evidence="4 5">
    <name type="scientific">Microbacterium natoriense</name>
    <dbReference type="NCBI Taxonomy" id="284570"/>
    <lineage>
        <taxon>Bacteria</taxon>
        <taxon>Bacillati</taxon>
        <taxon>Actinomycetota</taxon>
        <taxon>Actinomycetes</taxon>
        <taxon>Micrococcales</taxon>
        <taxon>Microbacteriaceae</taxon>
        <taxon>Microbacterium</taxon>
    </lineage>
</organism>
<dbReference type="Pfam" id="PF00121">
    <property type="entry name" value="TIM"/>
    <property type="match status" value="1"/>
</dbReference>
<name>A0AAW8EU06_9MICO</name>
<comment type="subunit">
    <text evidence="2">Homodimer.</text>
</comment>
<dbReference type="AlphaFoldDB" id="A0AAW8EU06"/>
<dbReference type="InterPro" id="IPR000652">
    <property type="entry name" value="Triosephosphate_isomerase"/>
</dbReference>
<dbReference type="RefSeq" id="WP_307294501.1">
    <property type="nucleotide sequence ID" value="NZ_JAUSXV010000001.1"/>
</dbReference>
<proteinExistence type="inferred from homology"/>
<dbReference type="PANTHER" id="PTHR21139">
    <property type="entry name" value="TRIOSEPHOSPHATE ISOMERASE"/>
    <property type="match status" value="1"/>
</dbReference>
<dbReference type="InterPro" id="IPR013785">
    <property type="entry name" value="Aldolase_TIM"/>
</dbReference>
<dbReference type="GO" id="GO:0005829">
    <property type="term" value="C:cytosol"/>
    <property type="evidence" value="ECO:0007669"/>
    <property type="project" value="TreeGrafter"/>
</dbReference>
<evidence type="ECO:0000256" key="3">
    <source>
        <dbReference type="SAM" id="MobiDB-lite"/>
    </source>
</evidence>
<dbReference type="GO" id="GO:0046166">
    <property type="term" value="P:glyceraldehyde-3-phosphate biosynthetic process"/>
    <property type="evidence" value="ECO:0007669"/>
    <property type="project" value="TreeGrafter"/>
</dbReference>
<evidence type="ECO:0000256" key="2">
    <source>
        <dbReference type="RuleBase" id="RU363013"/>
    </source>
</evidence>
<dbReference type="Gene3D" id="3.20.20.70">
    <property type="entry name" value="Aldolase class I"/>
    <property type="match status" value="1"/>
</dbReference>
<dbReference type="SUPFAM" id="SSF51351">
    <property type="entry name" value="Triosephosphate isomerase (TIM)"/>
    <property type="match status" value="1"/>
</dbReference>
<feature type="region of interest" description="Disordered" evidence="3">
    <location>
        <begin position="256"/>
        <end position="301"/>
    </location>
</feature>
<dbReference type="InterPro" id="IPR035990">
    <property type="entry name" value="TIM_sf"/>
</dbReference>
<evidence type="ECO:0000313" key="4">
    <source>
        <dbReference type="EMBL" id="MDQ0646948.1"/>
    </source>
</evidence>
<comment type="subcellular location">
    <subcellularLocation>
        <location evidence="2">Cytoplasm</location>
    </subcellularLocation>
</comment>
<evidence type="ECO:0000256" key="1">
    <source>
        <dbReference type="ARBA" id="ARBA00023235"/>
    </source>
</evidence>
<dbReference type="PANTHER" id="PTHR21139:SF2">
    <property type="entry name" value="TRIOSEPHOSPHATE ISOMERASE"/>
    <property type="match status" value="1"/>
</dbReference>
<keyword evidence="2" id="KW-0324">Glycolysis</keyword>
<dbReference type="GO" id="GO:0019563">
    <property type="term" value="P:glycerol catabolic process"/>
    <property type="evidence" value="ECO:0007669"/>
    <property type="project" value="TreeGrafter"/>
</dbReference>
<dbReference type="CDD" id="cd00311">
    <property type="entry name" value="TIM"/>
    <property type="match status" value="1"/>
</dbReference>
<dbReference type="PROSITE" id="PS51440">
    <property type="entry name" value="TIM_2"/>
    <property type="match status" value="1"/>
</dbReference>
<dbReference type="EMBL" id="JAUSXV010000001">
    <property type="protein sequence ID" value="MDQ0646948.1"/>
    <property type="molecule type" value="Genomic_DNA"/>
</dbReference>
<reference evidence="4 5" key="1">
    <citation type="submission" date="2023-07" db="EMBL/GenBank/DDBJ databases">
        <title>Comparative genomics of wheat-associated soil bacteria to identify genetic determinants of phenazine resistance.</title>
        <authorList>
            <person name="Mouncey N."/>
        </authorList>
    </citation>
    <scope>NUCLEOTIDE SEQUENCE [LARGE SCALE GENOMIC DNA]</scope>
    <source>
        <strain evidence="4 5">W4I9-1</strain>
    </source>
</reference>
<dbReference type="GO" id="GO:0006096">
    <property type="term" value="P:glycolytic process"/>
    <property type="evidence" value="ECO:0007669"/>
    <property type="project" value="UniProtKB-KW"/>
</dbReference>
<comment type="similarity">
    <text evidence="2">Belongs to the triosephosphate isomerase family.</text>
</comment>
<sequence length="301" mass="30825">MSQVTVGVSLKMYFGHERARSWFDAVAARVRDHAAVRGGAVELFVTPTYLQVLPAVSAFAGTAVRIGGQDVSAEDSGPFTGEVSAAELAEVGATIAEIGHAERRRLYGETDEVTAAKTRAALRAGITPLLCIGETERLSPADAAVVAVAQLRSALEGADAGAVIVAYEPVWAIGAPKPAGHEHIRVVAAALRQTVNTDADRTGSAVIYGGAAGPGLLTSLGDAVDGVFLGRFAHEPDALLRVVDEAAELAALRQAQGPSRVAQGPSRVAQGASRVAQGASRVAQEPRGLAEPVDAPDGADA</sequence>
<gene>
    <name evidence="4" type="ORF">QFZ53_001144</name>
</gene>
<dbReference type="Proteomes" id="UP001244427">
    <property type="component" value="Unassembled WGS sequence"/>
</dbReference>
<keyword evidence="5" id="KW-1185">Reference proteome</keyword>
<comment type="caution">
    <text evidence="4">The sequence shown here is derived from an EMBL/GenBank/DDBJ whole genome shotgun (WGS) entry which is preliminary data.</text>
</comment>
<evidence type="ECO:0000313" key="5">
    <source>
        <dbReference type="Proteomes" id="UP001244427"/>
    </source>
</evidence>
<dbReference type="EC" id="5.3.1.1" evidence="2"/>
<comment type="pathway">
    <text evidence="2">Carbohydrate degradation; glycolysis; D-glyceraldehyde 3-phosphate from glycerone phosphate: step 1/1.</text>
</comment>
<keyword evidence="2" id="KW-0312">Gluconeogenesis</keyword>